<accession>A0ABP7D0X2</accession>
<evidence type="ECO:0000313" key="1">
    <source>
        <dbReference type="EMBL" id="GAA3699223.1"/>
    </source>
</evidence>
<organism evidence="1 2">
    <name type="scientific">Microlunatus aurantiacus</name>
    <dbReference type="NCBI Taxonomy" id="446786"/>
    <lineage>
        <taxon>Bacteria</taxon>
        <taxon>Bacillati</taxon>
        <taxon>Actinomycetota</taxon>
        <taxon>Actinomycetes</taxon>
        <taxon>Propionibacteriales</taxon>
        <taxon>Propionibacteriaceae</taxon>
        <taxon>Microlunatus</taxon>
    </lineage>
</organism>
<dbReference type="InterPro" id="IPR024747">
    <property type="entry name" value="Pyridox_Oxase-rel"/>
</dbReference>
<comment type="caution">
    <text evidence="1">The sequence shown here is derived from an EMBL/GenBank/DDBJ whole genome shotgun (WGS) entry which is preliminary data.</text>
</comment>
<name>A0ABP7D0X2_9ACTN</name>
<dbReference type="Gene3D" id="2.30.110.10">
    <property type="entry name" value="Electron Transport, Fmn-binding Protein, Chain A"/>
    <property type="match status" value="1"/>
</dbReference>
<protein>
    <submittedName>
        <fullName evidence="1">Pyridoxamine 5'-phosphate oxidase family protein</fullName>
    </submittedName>
</protein>
<keyword evidence="2" id="KW-1185">Reference proteome</keyword>
<dbReference type="InterPro" id="IPR012349">
    <property type="entry name" value="Split_barrel_FMN-bd"/>
</dbReference>
<evidence type="ECO:0000313" key="2">
    <source>
        <dbReference type="Proteomes" id="UP001500051"/>
    </source>
</evidence>
<proteinExistence type="predicted"/>
<reference evidence="2" key="1">
    <citation type="journal article" date="2019" name="Int. J. Syst. Evol. Microbiol.">
        <title>The Global Catalogue of Microorganisms (GCM) 10K type strain sequencing project: providing services to taxonomists for standard genome sequencing and annotation.</title>
        <authorList>
            <consortium name="The Broad Institute Genomics Platform"/>
            <consortium name="The Broad Institute Genome Sequencing Center for Infectious Disease"/>
            <person name="Wu L."/>
            <person name="Ma J."/>
        </authorList>
    </citation>
    <scope>NUCLEOTIDE SEQUENCE [LARGE SCALE GENOMIC DNA]</scope>
    <source>
        <strain evidence="2">JCM 16548</strain>
    </source>
</reference>
<sequence length="135" mass="14902">MSNHQRFTALPSTECLALLHDHTIGRVGWTSADGQQILPVTYAVRDGVIIFRTSPYGALAELRKPRQVAFEVDEFDVRTRTGWSVLVQGAAAAAAHPDELEGRWLQDEPIPWATGVRNLFVVITPEHVSGRTLTA</sequence>
<dbReference type="EMBL" id="BAAAYX010000003">
    <property type="protein sequence ID" value="GAA3699223.1"/>
    <property type="molecule type" value="Genomic_DNA"/>
</dbReference>
<dbReference type="SUPFAM" id="SSF50475">
    <property type="entry name" value="FMN-binding split barrel"/>
    <property type="match status" value="1"/>
</dbReference>
<dbReference type="Pfam" id="PF12900">
    <property type="entry name" value="Pyridox_ox_2"/>
    <property type="match status" value="1"/>
</dbReference>
<gene>
    <name evidence="1" type="ORF">GCM10022204_14650</name>
</gene>
<dbReference type="RefSeq" id="WP_344811656.1">
    <property type="nucleotide sequence ID" value="NZ_BAAAYX010000003.1"/>
</dbReference>
<dbReference type="Proteomes" id="UP001500051">
    <property type="component" value="Unassembled WGS sequence"/>
</dbReference>